<feature type="compositionally biased region" description="Basic and acidic residues" evidence="1">
    <location>
        <begin position="81"/>
        <end position="102"/>
    </location>
</feature>
<protein>
    <submittedName>
        <fullName evidence="3">Uncharacterized protein</fullName>
    </submittedName>
</protein>
<evidence type="ECO:0000256" key="2">
    <source>
        <dbReference type="SAM" id="SignalP"/>
    </source>
</evidence>
<sequence length="122" mass="13277">MRLSILVLTVLAAFAAASPLDVDKSPKTADVGTKTATHISATHIATEVNIKSTHTTKKSHTKTKTKTKTKTRSYTHTPRHTVSDKNVKETHITTHSDIDVDVKSTTTKDVTKDTKAADKDPK</sequence>
<dbReference type="EMBL" id="JAAMPI010000217">
    <property type="protein sequence ID" value="KAF4633982.1"/>
    <property type="molecule type" value="Genomic_DNA"/>
</dbReference>
<feature type="chain" id="PRO_5034046776" evidence="2">
    <location>
        <begin position="18"/>
        <end position="122"/>
    </location>
</feature>
<comment type="caution">
    <text evidence="3">The sequence shown here is derived from an EMBL/GenBank/DDBJ whole genome shotgun (WGS) entry which is preliminary data.</text>
</comment>
<keyword evidence="4" id="KW-1185">Reference proteome</keyword>
<evidence type="ECO:0000313" key="3">
    <source>
        <dbReference type="EMBL" id="KAF4633982.1"/>
    </source>
</evidence>
<feature type="region of interest" description="Disordered" evidence="1">
    <location>
        <begin position="49"/>
        <end position="122"/>
    </location>
</feature>
<evidence type="ECO:0000313" key="4">
    <source>
        <dbReference type="Proteomes" id="UP000566819"/>
    </source>
</evidence>
<proteinExistence type="predicted"/>
<evidence type="ECO:0000256" key="1">
    <source>
        <dbReference type="SAM" id="MobiDB-lite"/>
    </source>
</evidence>
<feature type="compositionally biased region" description="Basic residues" evidence="1">
    <location>
        <begin position="54"/>
        <end position="79"/>
    </location>
</feature>
<dbReference type="Proteomes" id="UP000566819">
    <property type="component" value="Unassembled WGS sequence"/>
</dbReference>
<dbReference type="AlphaFoldDB" id="A0A8H4RT18"/>
<feature type="compositionally biased region" description="Basic and acidic residues" evidence="1">
    <location>
        <begin position="109"/>
        <end position="122"/>
    </location>
</feature>
<reference evidence="3 4" key="1">
    <citation type="submission" date="2020-03" db="EMBL/GenBank/DDBJ databases">
        <title>Draft Genome Sequence of Cudoniella acicularis.</title>
        <authorList>
            <person name="Buettner E."/>
            <person name="Kellner H."/>
        </authorList>
    </citation>
    <scope>NUCLEOTIDE SEQUENCE [LARGE SCALE GENOMIC DNA]</scope>
    <source>
        <strain evidence="3 4">DSM 108380</strain>
    </source>
</reference>
<feature type="signal peptide" evidence="2">
    <location>
        <begin position="1"/>
        <end position="17"/>
    </location>
</feature>
<gene>
    <name evidence="3" type="ORF">G7Y89_g4132</name>
</gene>
<accession>A0A8H4RT18</accession>
<name>A0A8H4RT18_9HELO</name>
<keyword evidence="2" id="KW-0732">Signal</keyword>
<organism evidence="3 4">
    <name type="scientific">Cudoniella acicularis</name>
    <dbReference type="NCBI Taxonomy" id="354080"/>
    <lineage>
        <taxon>Eukaryota</taxon>
        <taxon>Fungi</taxon>
        <taxon>Dikarya</taxon>
        <taxon>Ascomycota</taxon>
        <taxon>Pezizomycotina</taxon>
        <taxon>Leotiomycetes</taxon>
        <taxon>Helotiales</taxon>
        <taxon>Tricladiaceae</taxon>
        <taxon>Cudoniella</taxon>
    </lineage>
</organism>